<gene>
    <name evidence="2" type="ORF">MICPUN_109580</name>
</gene>
<dbReference type="RefSeq" id="XP_002506577.1">
    <property type="nucleotide sequence ID" value="XM_002506531.1"/>
</dbReference>
<dbReference type="GeneID" id="8249329"/>
<dbReference type="Pfam" id="PF02391">
    <property type="entry name" value="MoaE"/>
    <property type="match status" value="1"/>
</dbReference>
<dbReference type="Proteomes" id="UP000002009">
    <property type="component" value="Chromosome 15"/>
</dbReference>
<evidence type="ECO:0000313" key="3">
    <source>
        <dbReference type="Proteomes" id="UP000002009"/>
    </source>
</evidence>
<organism evidence="2 3">
    <name type="scientific">Micromonas commoda (strain RCC299 / NOUM17 / CCMP2709)</name>
    <name type="common">Picoplanktonic green alga</name>
    <dbReference type="NCBI Taxonomy" id="296587"/>
    <lineage>
        <taxon>Eukaryota</taxon>
        <taxon>Viridiplantae</taxon>
        <taxon>Chlorophyta</taxon>
        <taxon>Mamiellophyceae</taxon>
        <taxon>Mamiellales</taxon>
        <taxon>Mamiellaceae</taxon>
        <taxon>Micromonas</taxon>
    </lineage>
</organism>
<feature type="compositionally biased region" description="Low complexity" evidence="1">
    <location>
        <begin position="255"/>
        <end position="268"/>
    </location>
</feature>
<feature type="compositionally biased region" description="Acidic residues" evidence="1">
    <location>
        <begin position="238"/>
        <end position="254"/>
    </location>
</feature>
<sequence>MQAAAVNTMQAQQQAQQQQAAKAVKAAAAASERAVTARYAAKSVAPRAPPPAENASGDIIEATTEPLDLARYLDAVRGGYDGEDSGPELATLISTVDSKHGDKQPLGESLAQHGALVEGALLRISQAIRKRWNCRRMALVLRLGAASLGDVSLIVACSANKWRDAAGAAEHAAIEIKDKLIASIAPQCLSKQPMAAAALKAVAAAAGVGGEAGEEKPPKNDDEADEGDGVASGGEDAKEADDEANNDEEGEGNDDGAAAAMDALADPGRTFKGGAHPASVEVKSEDSEPKGLDTPDERAHA</sequence>
<proteinExistence type="predicted"/>
<dbReference type="InterPro" id="IPR036563">
    <property type="entry name" value="MoaE_sf"/>
</dbReference>
<accession>C1EIC2</accession>
<dbReference type="GO" id="GO:0006777">
    <property type="term" value="P:Mo-molybdopterin cofactor biosynthetic process"/>
    <property type="evidence" value="ECO:0007669"/>
    <property type="project" value="InterPro"/>
</dbReference>
<dbReference type="SUPFAM" id="SSF54690">
    <property type="entry name" value="Molybdopterin synthase subunit MoaE"/>
    <property type="match status" value="1"/>
</dbReference>
<protein>
    <submittedName>
        <fullName evidence="2">Uncharacterized protein</fullName>
    </submittedName>
</protein>
<feature type="region of interest" description="Disordered" evidence="1">
    <location>
        <begin position="209"/>
        <end position="301"/>
    </location>
</feature>
<name>C1EIC2_MICCC</name>
<dbReference type="AlphaFoldDB" id="C1EIC2"/>
<evidence type="ECO:0000313" key="2">
    <source>
        <dbReference type="EMBL" id="ACO67835.1"/>
    </source>
</evidence>
<dbReference type="Gene3D" id="3.90.1170.40">
    <property type="entry name" value="Molybdopterin biosynthesis MoaE subunit"/>
    <property type="match status" value="1"/>
</dbReference>
<reference evidence="2 3" key="1">
    <citation type="journal article" date="2009" name="Science">
        <title>Green evolution and dynamic adaptations revealed by genomes of the marine picoeukaryotes Micromonas.</title>
        <authorList>
            <person name="Worden A.Z."/>
            <person name="Lee J.H."/>
            <person name="Mock T."/>
            <person name="Rouze P."/>
            <person name="Simmons M.P."/>
            <person name="Aerts A.L."/>
            <person name="Allen A.E."/>
            <person name="Cuvelier M.L."/>
            <person name="Derelle E."/>
            <person name="Everett M.V."/>
            <person name="Foulon E."/>
            <person name="Grimwood J."/>
            <person name="Gundlach H."/>
            <person name="Henrissat B."/>
            <person name="Napoli C."/>
            <person name="McDonald S.M."/>
            <person name="Parker M.S."/>
            <person name="Rombauts S."/>
            <person name="Salamov A."/>
            <person name="Von Dassow P."/>
            <person name="Badger J.H."/>
            <person name="Coutinho P.M."/>
            <person name="Demir E."/>
            <person name="Dubchak I."/>
            <person name="Gentemann C."/>
            <person name="Eikrem W."/>
            <person name="Gready J.E."/>
            <person name="John U."/>
            <person name="Lanier W."/>
            <person name="Lindquist E.A."/>
            <person name="Lucas S."/>
            <person name="Mayer K.F."/>
            <person name="Moreau H."/>
            <person name="Not F."/>
            <person name="Otillar R."/>
            <person name="Panaud O."/>
            <person name="Pangilinan J."/>
            <person name="Paulsen I."/>
            <person name="Piegu B."/>
            <person name="Poliakov A."/>
            <person name="Robbens S."/>
            <person name="Schmutz J."/>
            <person name="Toulza E."/>
            <person name="Wyss T."/>
            <person name="Zelensky A."/>
            <person name="Zhou K."/>
            <person name="Armbrust E.V."/>
            <person name="Bhattacharya D."/>
            <person name="Goodenough U.W."/>
            <person name="Van de Peer Y."/>
            <person name="Grigoriev I.V."/>
        </authorList>
    </citation>
    <scope>NUCLEOTIDE SEQUENCE [LARGE SCALE GENOMIC DNA]</scope>
    <source>
        <strain evidence="3">RCC299 / NOUM17</strain>
    </source>
</reference>
<feature type="compositionally biased region" description="Basic and acidic residues" evidence="1">
    <location>
        <begin position="282"/>
        <end position="301"/>
    </location>
</feature>
<dbReference type="KEGG" id="mis:MICPUN_109580"/>
<dbReference type="InterPro" id="IPR003448">
    <property type="entry name" value="Mopterin_biosynth_MoaE"/>
</dbReference>
<dbReference type="InParanoid" id="C1EIC2"/>
<keyword evidence="3" id="KW-1185">Reference proteome</keyword>
<dbReference type="EMBL" id="CP001333">
    <property type="protein sequence ID" value="ACO67835.1"/>
    <property type="molecule type" value="Genomic_DNA"/>
</dbReference>
<evidence type="ECO:0000256" key="1">
    <source>
        <dbReference type="SAM" id="MobiDB-lite"/>
    </source>
</evidence>